<dbReference type="EMBL" id="APMY01000118">
    <property type="protein sequence ID" value="EOM74741.1"/>
    <property type="molecule type" value="Genomic_DNA"/>
</dbReference>
<keyword evidence="3" id="KW-1185">Reference proteome</keyword>
<organism evidence="2 3">
    <name type="scientific">Rhodococcus rhodnii LMG 5362</name>
    <dbReference type="NCBI Taxonomy" id="1273125"/>
    <lineage>
        <taxon>Bacteria</taxon>
        <taxon>Bacillati</taxon>
        <taxon>Actinomycetota</taxon>
        <taxon>Actinomycetes</taxon>
        <taxon>Mycobacteriales</taxon>
        <taxon>Nocardiaceae</taxon>
        <taxon>Rhodococcus</taxon>
    </lineage>
</organism>
<dbReference type="Proteomes" id="UP000013525">
    <property type="component" value="Unassembled WGS sequence"/>
</dbReference>
<feature type="transmembrane region" description="Helical" evidence="1">
    <location>
        <begin position="12"/>
        <end position="30"/>
    </location>
</feature>
<keyword evidence="1" id="KW-0812">Transmembrane</keyword>
<reference evidence="2 3" key="1">
    <citation type="journal article" date="2013" name="Genome Announc.">
        <title>Draft Genome Sequence of Rhodococcus rhodnii Strain LMG5362, a Symbiont of Rhodnius prolixus (Hemiptera, Reduviidae, Triatominae), the Principle Vector of Trypanosoma cruzi.</title>
        <authorList>
            <person name="Pachebat J.A."/>
            <person name="van Keulen G."/>
            <person name="Whitten M.M."/>
            <person name="Girdwood S."/>
            <person name="Del Sol R."/>
            <person name="Dyson P.J."/>
            <person name="Facey P.D."/>
        </authorList>
    </citation>
    <scope>NUCLEOTIDE SEQUENCE [LARGE SCALE GENOMIC DNA]</scope>
    <source>
        <strain evidence="2 3">LMG 5362</strain>
    </source>
</reference>
<protein>
    <submittedName>
        <fullName evidence="2">Uncharacterized protein</fullName>
    </submittedName>
</protein>
<name>R7WHW7_9NOCA</name>
<evidence type="ECO:0000256" key="1">
    <source>
        <dbReference type="SAM" id="Phobius"/>
    </source>
</evidence>
<comment type="caution">
    <text evidence="2">The sequence shown here is derived from an EMBL/GenBank/DDBJ whole genome shotgun (WGS) entry which is preliminary data.</text>
</comment>
<proteinExistence type="predicted"/>
<dbReference type="AlphaFoldDB" id="R7WHW7"/>
<keyword evidence="1" id="KW-0472">Membrane</keyword>
<accession>R7WHW7</accession>
<sequence length="33" mass="3586">MARQFTRKERHMGLVAGLIGIVGDLLHLLLGGL</sequence>
<keyword evidence="1" id="KW-1133">Transmembrane helix</keyword>
<evidence type="ECO:0000313" key="2">
    <source>
        <dbReference type="EMBL" id="EOM74741.1"/>
    </source>
</evidence>
<gene>
    <name evidence="2" type="ORF">Rrhod_3904</name>
</gene>
<evidence type="ECO:0000313" key="3">
    <source>
        <dbReference type="Proteomes" id="UP000013525"/>
    </source>
</evidence>